<reference evidence="3 4" key="1">
    <citation type="submission" date="2019-02" db="EMBL/GenBank/DDBJ databases">
        <title>Deep-cultivation of Planctomycetes and their phenomic and genomic characterization uncovers novel biology.</title>
        <authorList>
            <person name="Wiegand S."/>
            <person name="Jogler M."/>
            <person name="Boedeker C."/>
            <person name="Pinto D."/>
            <person name="Vollmers J."/>
            <person name="Rivas-Marin E."/>
            <person name="Kohn T."/>
            <person name="Peeters S.H."/>
            <person name="Heuer A."/>
            <person name="Rast P."/>
            <person name="Oberbeckmann S."/>
            <person name="Bunk B."/>
            <person name="Jeske O."/>
            <person name="Meyerdierks A."/>
            <person name="Storesund J.E."/>
            <person name="Kallscheuer N."/>
            <person name="Luecker S."/>
            <person name="Lage O.M."/>
            <person name="Pohl T."/>
            <person name="Merkel B.J."/>
            <person name="Hornburger P."/>
            <person name="Mueller R.-W."/>
            <person name="Bruemmer F."/>
            <person name="Labrenz M."/>
            <person name="Spormann A.M."/>
            <person name="Op Den Camp H."/>
            <person name="Overmann J."/>
            <person name="Amann R."/>
            <person name="Jetten M.S.M."/>
            <person name="Mascher T."/>
            <person name="Medema M.H."/>
            <person name="Devos D.P."/>
            <person name="Kaster A.-K."/>
            <person name="Ovreas L."/>
            <person name="Rohde M."/>
            <person name="Galperin M.Y."/>
            <person name="Jogler C."/>
        </authorList>
    </citation>
    <scope>NUCLEOTIDE SEQUENCE [LARGE SCALE GENOMIC DNA]</scope>
    <source>
        <strain evidence="3 4">CA13</strain>
    </source>
</reference>
<dbReference type="InterPro" id="IPR047647">
    <property type="entry name" value="ISAs1_transpos"/>
</dbReference>
<dbReference type="NCBIfam" id="NF033564">
    <property type="entry name" value="transpos_ISAs1"/>
    <property type="match status" value="1"/>
</dbReference>
<name>A0A5C5Z1M8_9BACT</name>
<protein>
    <submittedName>
        <fullName evidence="3">Transposase DDE domain protein</fullName>
    </submittedName>
</protein>
<dbReference type="OrthoDB" id="291219at2"/>
<organism evidence="3 4">
    <name type="scientific">Novipirellula herctigrandis</name>
    <dbReference type="NCBI Taxonomy" id="2527986"/>
    <lineage>
        <taxon>Bacteria</taxon>
        <taxon>Pseudomonadati</taxon>
        <taxon>Planctomycetota</taxon>
        <taxon>Planctomycetia</taxon>
        <taxon>Pirellulales</taxon>
        <taxon>Pirellulaceae</taxon>
        <taxon>Novipirellula</taxon>
    </lineage>
</organism>
<dbReference type="Proteomes" id="UP000315010">
    <property type="component" value="Unassembled WGS sequence"/>
</dbReference>
<evidence type="ECO:0000313" key="4">
    <source>
        <dbReference type="Proteomes" id="UP000315010"/>
    </source>
</evidence>
<dbReference type="InterPro" id="IPR051698">
    <property type="entry name" value="Transposase_11-like"/>
</dbReference>
<dbReference type="GO" id="GO:0004803">
    <property type="term" value="F:transposase activity"/>
    <property type="evidence" value="ECO:0007669"/>
    <property type="project" value="InterPro"/>
</dbReference>
<dbReference type="EMBL" id="SJPJ01000001">
    <property type="protein sequence ID" value="TWT81155.1"/>
    <property type="molecule type" value="Genomic_DNA"/>
</dbReference>
<dbReference type="InterPro" id="IPR032806">
    <property type="entry name" value="YbfD_N"/>
</dbReference>
<keyword evidence="4" id="KW-1185">Reference proteome</keyword>
<dbReference type="AlphaFoldDB" id="A0A5C5Z1M8"/>
<sequence>MPYQVAGKFHDCFQHVEDPRVEGRITHSLHSILFIVVCATIADADGPAEIEEFAIQKRDWLERFIDIEDGIPSHDTIGRVLAVIKPIQFQQALVEWTNQLRAGRSNDGSPRLVQIDGKTSRGSYTERDKSDALHIVGAWASEEGLAMGQVAVDSKTNEITVIPELIDLIDIRDSIVTLDALGCQKSIAKKIIEAGGDYIFAVKGNHPTLCAAIEQHFLACHEQGLVESDVRSKAIKEKSRGRNEERFYGITEIPASLRALTDQWMGAKSIGQAVTSIENGESWSSEVRYFLSSRSAKVNEFAKSVRSHWSIESMHWVLDVVFHEDASRIREGHAIENLSFTRRFVITLLKQDTSKSSLKSKRKAAGWNTDFLEKLLFGA</sequence>
<dbReference type="GO" id="GO:0006313">
    <property type="term" value="P:DNA transposition"/>
    <property type="evidence" value="ECO:0007669"/>
    <property type="project" value="InterPro"/>
</dbReference>
<dbReference type="Pfam" id="PF13808">
    <property type="entry name" value="DDE_Tnp_1_assoc"/>
    <property type="match status" value="1"/>
</dbReference>
<gene>
    <name evidence="3" type="ORF">CA13_26030</name>
</gene>
<evidence type="ECO:0000259" key="1">
    <source>
        <dbReference type="Pfam" id="PF01609"/>
    </source>
</evidence>
<feature type="domain" description="H repeat-associated protein N-terminal" evidence="2">
    <location>
        <begin position="11"/>
        <end position="97"/>
    </location>
</feature>
<proteinExistence type="predicted"/>
<accession>A0A5C5Z1M8</accession>
<dbReference type="PANTHER" id="PTHR30298">
    <property type="entry name" value="H REPEAT-ASSOCIATED PREDICTED TRANSPOSASE"/>
    <property type="match status" value="1"/>
</dbReference>
<feature type="domain" description="Transposase IS4-like" evidence="1">
    <location>
        <begin position="111"/>
        <end position="346"/>
    </location>
</feature>
<evidence type="ECO:0000259" key="2">
    <source>
        <dbReference type="Pfam" id="PF13808"/>
    </source>
</evidence>
<dbReference type="GO" id="GO:0003677">
    <property type="term" value="F:DNA binding"/>
    <property type="evidence" value="ECO:0007669"/>
    <property type="project" value="InterPro"/>
</dbReference>
<dbReference type="PANTHER" id="PTHR30298:SF0">
    <property type="entry name" value="PROTEIN YBFL-RELATED"/>
    <property type="match status" value="1"/>
</dbReference>
<evidence type="ECO:0000313" key="3">
    <source>
        <dbReference type="EMBL" id="TWT81155.1"/>
    </source>
</evidence>
<dbReference type="Pfam" id="PF01609">
    <property type="entry name" value="DDE_Tnp_1"/>
    <property type="match status" value="1"/>
</dbReference>
<dbReference type="InterPro" id="IPR002559">
    <property type="entry name" value="Transposase_11"/>
</dbReference>
<dbReference type="RefSeq" id="WP_146396868.1">
    <property type="nucleotide sequence ID" value="NZ_SJPJ01000001.1"/>
</dbReference>
<comment type="caution">
    <text evidence="3">The sequence shown here is derived from an EMBL/GenBank/DDBJ whole genome shotgun (WGS) entry which is preliminary data.</text>
</comment>